<dbReference type="Proteomes" id="UP000016922">
    <property type="component" value="Unassembled WGS sequence"/>
</dbReference>
<evidence type="ECO:0000313" key="3">
    <source>
        <dbReference type="Proteomes" id="UP000016922"/>
    </source>
</evidence>
<keyword evidence="3" id="KW-1185">Reference proteome</keyword>
<protein>
    <recommendedName>
        <fullName evidence="1">2EXR domain-containing protein</fullName>
    </recommendedName>
</protein>
<dbReference type="HOGENOM" id="CLU_973337_0_0_1"/>
<dbReference type="KEGG" id="glz:GLAREA_09227"/>
<dbReference type="InterPro" id="IPR045518">
    <property type="entry name" value="2EXR"/>
</dbReference>
<dbReference type="PANTHER" id="PTHR35910:SF6">
    <property type="entry name" value="2EXR DOMAIN-CONTAINING PROTEIN"/>
    <property type="match status" value="1"/>
</dbReference>
<gene>
    <name evidence="2" type="ORF">GLAREA_09227</name>
</gene>
<dbReference type="AlphaFoldDB" id="S3DIS7"/>
<name>S3DIS7_GLAL2</name>
<dbReference type="Pfam" id="PF20150">
    <property type="entry name" value="2EXR"/>
    <property type="match status" value="1"/>
</dbReference>
<accession>S3DIS7</accession>
<dbReference type="PANTHER" id="PTHR35910">
    <property type="entry name" value="2EXR DOMAIN-CONTAINING PROTEIN"/>
    <property type="match status" value="1"/>
</dbReference>
<dbReference type="GeneID" id="19468275"/>
<dbReference type="OrthoDB" id="3565357at2759"/>
<dbReference type="RefSeq" id="XP_008076379.1">
    <property type="nucleotide sequence ID" value="XM_008078188.1"/>
</dbReference>
<reference evidence="2 3" key="1">
    <citation type="journal article" date="2013" name="BMC Genomics">
        <title>Genomics-driven discovery of the pneumocandin biosynthetic gene cluster in the fungus Glarea lozoyensis.</title>
        <authorList>
            <person name="Chen L."/>
            <person name="Yue Q."/>
            <person name="Zhang X."/>
            <person name="Xiang M."/>
            <person name="Wang C."/>
            <person name="Li S."/>
            <person name="Che Y."/>
            <person name="Ortiz-Lopez F.J."/>
            <person name="Bills G.F."/>
            <person name="Liu X."/>
            <person name="An Z."/>
        </authorList>
    </citation>
    <scope>NUCLEOTIDE SEQUENCE [LARGE SCALE GENOMIC DNA]</scope>
    <source>
        <strain evidence="3">ATCC 20868 / MF5171</strain>
    </source>
</reference>
<organism evidence="2 3">
    <name type="scientific">Glarea lozoyensis (strain ATCC 20868 / MF5171)</name>
    <dbReference type="NCBI Taxonomy" id="1116229"/>
    <lineage>
        <taxon>Eukaryota</taxon>
        <taxon>Fungi</taxon>
        <taxon>Dikarya</taxon>
        <taxon>Ascomycota</taxon>
        <taxon>Pezizomycotina</taxon>
        <taxon>Leotiomycetes</taxon>
        <taxon>Helotiales</taxon>
        <taxon>Helotiaceae</taxon>
        <taxon>Glarea</taxon>
    </lineage>
</organism>
<evidence type="ECO:0000313" key="2">
    <source>
        <dbReference type="EMBL" id="EPE37064.1"/>
    </source>
</evidence>
<proteinExistence type="predicted"/>
<dbReference type="EMBL" id="KE145352">
    <property type="protein sequence ID" value="EPE37064.1"/>
    <property type="molecule type" value="Genomic_DNA"/>
</dbReference>
<evidence type="ECO:0000259" key="1">
    <source>
        <dbReference type="Pfam" id="PF20150"/>
    </source>
</evidence>
<sequence>MSTNTSSTIDKMNTLSSREYEGHQGNMSADGHKSNVVSGKQSIGISGAIESTENQENLSTFHHFRKLPVEIRLIIWRKACGTPRVVEIIYNPNRRKWNKFPSRTLTPALLHVCREARTEGLKCYEMLPGYGDRNQYRETYVNWEVDYIFLAEEETRWKDFLFDVLDVSQPTNTVREKCRHLVMEYHHEIHLYHICNMFGIPASFREIFRQLESFTTVWYPASWADLNMSHTIEIYKNRPAEGEADLWDAMLEFQATNPSIVVEYGKLKGRANYRLKTQAWQLNAKTP</sequence>
<feature type="domain" description="2EXR" evidence="1">
    <location>
        <begin position="61"/>
        <end position="148"/>
    </location>
</feature>